<feature type="domain" description="YjiS-like" evidence="1">
    <location>
        <begin position="12"/>
        <end position="42"/>
    </location>
</feature>
<dbReference type="RefSeq" id="WP_133697954.1">
    <property type="nucleotide sequence ID" value="NZ_SOBR01000006.1"/>
</dbReference>
<evidence type="ECO:0000313" key="3">
    <source>
        <dbReference type="Proteomes" id="UP000295380"/>
    </source>
</evidence>
<organism evidence="2 3">
    <name type="scientific">Chromohalobacter marismortui</name>
    <dbReference type="NCBI Taxonomy" id="42055"/>
    <lineage>
        <taxon>Bacteria</taxon>
        <taxon>Pseudomonadati</taxon>
        <taxon>Pseudomonadota</taxon>
        <taxon>Gammaproteobacteria</taxon>
        <taxon>Oceanospirillales</taxon>
        <taxon>Halomonadaceae</taxon>
        <taxon>Chromohalobacter</taxon>
    </lineage>
</organism>
<reference evidence="2 3" key="1">
    <citation type="submission" date="2019-03" db="EMBL/GenBank/DDBJ databases">
        <title>Genomic Encyclopedia of Type Strains, Phase IV (KMG-IV): sequencing the most valuable type-strain genomes for metagenomic binning, comparative biology and taxonomic classification.</title>
        <authorList>
            <person name="Goeker M."/>
        </authorList>
    </citation>
    <scope>NUCLEOTIDE SEQUENCE [LARGE SCALE GENOMIC DNA]</scope>
    <source>
        <strain evidence="2 3">DSM 6770</strain>
    </source>
</reference>
<dbReference type="Pfam" id="PF06568">
    <property type="entry name" value="YjiS-like"/>
    <property type="match status" value="1"/>
</dbReference>
<name>A0A4R7NIX7_9GAMM</name>
<protein>
    <submittedName>
        <fullName evidence="2">Uncharacterized protein DUF1127</fullName>
    </submittedName>
</protein>
<accession>A0A4R7NIX7</accession>
<dbReference type="OrthoDB" id="6170231at2"/>
<dbReference type="AlphaFoldDB" id="A0A4R7NIX7"/>
<sequence length="89" mass="10018">MTLREILRGMKQAATRNRRDRQTFDDLAHLDARLLRDMGLYREGGVVHPLEPLALQLENDDHAPMTGTPPPGARRARADYCPHCGEALT</sequence>
<comment type="caution">
    <text evidence="2">The sequence shown here is derived from an EMBL/GenBank/DDBJ whole genome shotgun (WGS) entry which is preliminary data.</text>
</comment>
<keyword evidence="3" id="KW-1185">Reference proteome</keyword>
<evidence type="ECO:0000259" key="1">
    <source>
        <dbReference type="Pfam" id="PF06568"/>
    </source>
</evidence>
<evidence type="ECO:0000313" key="2">
    <source>
        <dbReference type="EMBL" id="TDU20432.1"/>
    </source>
</evidence>
<dbReference type="InterPro" id="IPR009506">
    <property type="entry name" value="YjiS-like"/>
</dbReference>
<dbReference type="EMBL" id="SOBR01000006">
    <property type="protein sequence ID" value="TDU20432.1"/>
    <property type="molecule type" value="Genomic_DNA"/>
</dbReference>
<proteinExistence type="predicted"/>
<gene>
    <name evidence="2" type="ORF">C8E00_10682</name>
</gene>
<dbReference type="Proteomes" id="UP000295380">
    <property type="component" value="Unassembled WGS sequence"/>
</dbReference>